<evidence type="ECO:0000313" key="3">
    <source>
        <dbReference type="Proteomes" id="UP000324222"/>
    </source>
</evidence>
<gene>
    <name evidence="2" type="ORF">E2C01_018997</name>
</gene>
<feature type="compositionally biased region" description="Basic and acidic residues" evidence="1">
    <location>
        <begin position="1"/>
        <end position="16"/>
    </location>
</feature>
<evidence type="ECO:0000313" key="2">
    <source>
        <dbReference type="EMBL" id="MPC25874.1"/>
    </source>
</evidence>
<proteinExistence type="predicted"/>
<sequence length="149" mass="16721">MEIEKRANEEREHETVFDLCPQRPPGSLFEPGEFGQVFHHAHVTSKGHERRNVNGERRLKEWAPLGIAGPAADGNVRWADARRLSDSHYNLLIQDGTGQEGVGGKELETEWEQSMPRLSMFDLASSILSTLSCVPSIKPLTEIKAFDLK</sequence>
<feature type="region of interest" description="Disordered" evidence="1">
    <location>
        <begin position="1"/>
        <end position="24"/>
    </location>
</feature>
<comment type="caution">
    <text evidence="2">The sequence shown here is derived from an EMBL/GenBank/DDBJ whole genome shotgun (WGS) entry which is preliminary data.</text>
</comment>
<accession>A0A5B7DYM2</accession>
<protein>
    <submittedName>
        <fullName evidence="2">Uncharacterized protein</fullName>
    </submittedName>
</protein>
<dbReference type="AlphaFoldDB" id="A0A5B7DYM2"/>
<dbReference type="Proteomes" id="UP000324222">
    <property type="component" value="Unassembled WGS sequence"/>
</dbReference>
<organism evidence="2 3">
    <name type="scientific">Portunus trituberculatus</name>
    <name type="common">Swimming crab</name>
    <name type="synonym">Neptunus trituberculatus</name>
    <dbReference type="NCBI Taxonomy" id="210409"/>
    <lineage>
        <taxon>Eukaryota</taxon>
        <taxon>Metazoa</taxon>
        <taxon>Ecdysozoa</taxon>
        <taxon>Arthropoda</taxon>
        <taxon>Crustacea</taxon>
        <taxon>Multicrustacea</taxon>
        <taxon>Malacostraca</taxon>
        <taxon>Eumalacostraca</taxon>
        <taxon>Eucarida</taxon>
        <taxon>Decapoda</taxon>
        <taxon>Pleocyemata</taxon>
        <taxon>Brachyura</taxon>
        <taxon>Eubrachyura</taxon>
        <taxon>Portunoidea</taxon>
        <taxon>Portunidae</taxon>
        <taxon>Portuninae</taxon>
        <taxon>Portunus</taxon>
    </lineage>
</organism>
<dbReference type="EMBL" id="VSRR010001521">
    <property type="protein sequence ID" value="MPC25874.1"/>
    <property type="molecule type" value="Genomic_DNA"/>
</dbReference>
<reference evidence="2 3" key="1">
    <citation type="submission" date="2019-05" db="EMBL/GenBank/DDBJ databases">
        <title>Another draft genome of Portunus trituberculatus and its Hox gene families provides insights of decapod evolution.</title>
        <authorList>
            <person name="Jeong J.-H."/>
            <person name="Song I."/>
            <person name="Kim S."/>
            <person name="Choi T."/>
            <person name="Kim D."/>
            <person name="Ryu S."/>
            <person name="Kim W."/>
        </authorList>
    </citation>
    <scope>NUCLEOTIDE SEQUENCE [LARGE SCALE GENOMIC DNA]</scope>
    <source>
        <tissue evidence="2">Muscle</tissue>
    </source>
</reference>
<name>A0A5B7DYM2_PORTR</name>
<keyword evidence="3" id="KW-1185">Reference proteome</keyword>
<evidence type="ECO:0000256" key="1">
    <source>
        <dbReference type="SAM" id="MobiDB-lite"/>
    </source>
</evidence>